<dbReference type="AlphaFoldDB" id="A0A381NNS1"/>
<sequence>MPKRSSCKGVSLSIVDIKRMFLLISLRLRKFKPVSFAAAISMSISGFNLSATTILGMDIDEIANQAELIFEGEVLVRETRQNNNTGIINTYVTFQIYDIVKGEFNGDSIELKFMGGTFQEQTVHVSGLTIPSEGEHGIYFVESLNLDLINPLLGWSQGHFIIIARDHEARISTIDHKPVIQVESVVEIPISIKKPRAVIEGNNQVAAGIITEAGPLEIDRALTSDEFKIRIKQLLKN</sequence>
<accession>A0A381NNS1</accession>
<organism evidence="1">
    <name type="scientific">marine metagenome</name>
    <dbReference type="NCBI Taxonomy" id="408172"/>
    <lineage>
        <taxon>unclassified sequences</taxon>
        <taxon>metagenomes</taxon>
        <taxon>ecological metagenomes</taxon>
    </lineage>
</organism>
<proteinExistence type="predicted"/>
<name>A0A381NNS1_9ZZZZ</name>
<gene>
    <name evidence="1" type="ORF">METZ01_LOCUS8322</name>
</gene>
<evidence type="ECO:0000313" key="1">
    <source>
        <dbReference type="EMBL" id="SUZ55468.1"/>
    </source>
</evidence>
<reference evidence="1" key="1">
    <citation type="submission" date="2018-05" db="EMBL/GenBank/DDBJ databases">
        <authorList>
            <person name="Lanie J.A."/>
            <person name="Ng W.-L."/>
            <person name="Kazmierczak K.M."/>
            <person name="Andrzejewski T.M."/>
            <person name="Davidsen T.M."/>
            <person name="Wayne K.J."/>
            <person name="Tettelin H."/>
            <person name="Glass J.I."/>
            <person name="Rusch D."/>
            <person name="Podicherti R."/>
            <person name="Tsui H.-C.T."/>
            <person name="Winkler M.E."/>
        </authorList>
    </citation>
    <scope>NUCLEOTIDE SEQUENCE</scope>
</reference>
<protein>
    <submittedName>
        <fullName evidence="1">Uncharacterized protein</fullName>
    </submittedName>
</protein>
<dbReference type="EMBL" id="UINC01000444">
    <property type="protein sequence ID" value="SUZ55468.1"/>
    <property type="molecule type" value="Genomic_DNA"/>
</dbReference>